<proteinExistence type="predicted"/>
<protein>
    <submittedName>
        <fullName evidence="1">Uncharacterized protein</fullName>
    </submittedName>
</protein>
<keyword evidence="2" id="KW-1185">Reference proteome</keyword>
<evidence type="ECO:0000313" key="1">
    <source>
        <dbReference type="EMBL" id="GAA5810518.1"/>
    </source>
</evidence>
<reference evidence="1 2" key="1">
    <citation type="submission" date="2024-04" db="EMBL/GenBank/DDBJ databases">
        <title>genome sequences of Mucor flavus KT1a and Helicostylum pulchrum KT1b strains isolated from the surface of a dry-aged beef.</title>
        <authorList>
            <person name="Toyotome T."/>
            <person name="Hosono M."/>
            <person name="Torimaru M."/>
            <person name="Fukuda K."/>
            <person name="Mikami N."/>
        </authorList>
    </citation>
    <scope>NUCLEOTIDE SEQUENCE [LARGE SCALE GENOMIC DNA]</scope>
    <source>
        <strain evidence="1 2">KT1a</strain>
    </source>
</reference>
<accession>A0ABP9YUH3</accession>
<organism evidence="1 2">
    <name type="scientific">Mucor flavus</name>
    <dbReference type="NCBI Taxonomy" id="439312"/>
    <lineage>
        <taxon>Eukaryota</taxon>
        <taxon>Fungi</taxon>
        <taxon>Fungi incertae sedis</taxon>
        <taxon>Mucoromycota</taxon>
        <taxon>Mucoromycotina</taxon>
        <taxon>Mucoromycetes</taxon>
        <taxon>Mucorales</taxon>
        <taxon>Mucorineae</taxon>
        <taxon>Mucoraceae</taxon>
        <taxon>Mucor</taxon>
    </lineage>
</organism>
<name>A0ABP9YUH3_9FUNG</name>
<gene>
    <name evidence="1" type="ORF">MFLAVUS_003941</name>
</gene>
<dbReference type="Proteomes" id="UP001473302">
    <property type="component" value="Unassembled WGS sequence"/>
</dbReference>
<evidence type="ECO:0000313" key="2">
    <source>
        <dbReference type="Proteomes" id="UP001473302"/>
    </source>
</evidence>
<sequence>MASFNSTSVYLKTKSSKTNRLASIYRVPVSQVHESYYFNQDAIKVIVYYYAGSNTLSYKESLIASIHLTSKRLILLSQSTSIASPKLNHFDTCEFQLADFQSLKIKSTYKKGLQLNIKTVRNENIKIDITFHNKKDANRRESLKEYIKMATSAMLADRARNVGTAQPPTVWTQDVLPSYREATTNTSSIAPPAYS</sequence>
<comment type="caution">
    <text evidence="1">The sequence shown here is derived from an EMBL/GenBank/DDBJ whole genome shotgun (WGS) entry which is preliminary data.</text>
</comment>
<dbReference type="EMBL" id="BAABUK010000007">
    <property type="protein sequence ID" value="GAA5810518.1"/>
    <property type="molecule type" value="Genomic_DNA"/>
</dbReference>